<dbReference type="Gene3D" id="3.30.70.330">
    <property type="match status" value="1"/>
</dbReference>
<reference evidence="6 7" key="1">
    <citation type="submission" date="2020-08" db="EMBL/GenBank/DDBJ databases">
        <title>Plant Genome Project.</title>
        <authorList>
            <person name="Zhang R.-G."/>
        </authorList>
    </citation>
    <scope>NUCLEOTIDE SEQUENCE [LARGE SCALE GENOMIC DNA]</scope>
    <source>
        <tissue evidence="6">Rhizome</tissue>
    </source>
</reference>
<protein>
    <recommendedName>
        <fullName evidence="5">RRM domain-containing protein</fullName>
    </recommendedName>
</protein>
<keyword evidence="1" id="KW-0677">Repeat</keyword>
<evidence type="ECO:0000313" key="7">
    <source>
        <dbReference type="Proteomes" id="UP000734854"/>
    </source>
</evidence>
<dbReference type="PANTHER" id="PTHR24012">
    <property type="entry name" value="RNA BINDING PROTEIN"/>
    <property type="match status" value="1"/>
</dbReference>
<evidence type="ECO:0000256" key="3">
    <source>
        <dbReference type="PROSITE-ProRule" id="PRU00176"/>
    </source>
</evidence>
<dbReference type="AlphaFoldDB" id="A0A8J5GYE0"/>
<dbReference type="PROSITE" id="PS50102">
    <property type="entry name" value="RRM"/>
    <property type="match status" value="1"/>
</dbReference>
<evidence type="ECO:0000313" key="6">
    <source>
        <dbReference type="EMBL" id="KAG6512556.1"/>
    </source>
</evidence>
<comment type="caution">
    <text evidence="6">The sequence shown here is derived from an EMBL/GenBank/DDBJ whole genome shotgun (WGS) entry which is preliminary data.</text>
</comment>
<dbReference type="GO" id="GO:0003723">
    <property type="term" value="F:RNA binding"/>
    <property type="evidence" value="ECO:0007669"/>
    <property type="project" value="UniProtKB-UniRule"/>
</dbReference>
<evidence type="ECO:0000256" key="1">
    <source>
        <dbReference type="ARBA" id="ARBA00022737"/>
    </source>
</evidence>
<dbReference type="InterPro" id="IPR012677">
    <property type="entry name" value="Nucleotide-bd_a/b_plait_sf"/>
</dbReference>
<feature type="region of interest" description="Disordered" evidence="4">
    <location>
        <begin position="213"/>
        <end position="235"/>
    </location>
</feature>
<evidence type="ECO:0000259" key="5">
    <source>
        <dbReference type="PROSITE" id="PS50102"/>
    </source>
</evidence>
<gene>
    <name evidence="6" type="ORF">ZIOFF_030681</name>
</gene>
<accession>A0A8J5GYE0</accession>
<dbReference type="InterPro" id="IPR035979">
    <property type="entry name" value="RBD_domain_sf"/>
</dbReference>
<dbReference type="EMBL" id="JACMSC010000008">
    <property type="protein sequence ID" value="KAG6512556.1"/>
    <property type="molecule type" value="Genomic_DNA"/>
</dbReference>
<dbReference type="Proteomes" id="UP000734854">
    <property type="component" value="Unassembled WGS sequence"/>
</dbReference>
<keyword evidence="7" id="KW-1185">Reference proteome</keyword>
<proteinExistence type="predicted"/>
<dbReference type="InterPro" id="IPR000504">
    <property type="entry name" value="RRM_dom"/>
</dbReference>
<keyword evidence="2 3" id="KW-0694">RNA-binding</keyword>
<name>A0A8J5GYE0_ZINOF</name>
<feature type="domain" description="RRM" evidence="5">
    <location>
        <begin position="129"/>
        <end position="209"/>
    </location>
</feature>
<dbReference type="SMART" id="SM00360">
    <property type="entry name" value="RRM"/>
    <property type="match status" value="1"/>
</dbReference>
<evidence type="ECO:0000256" key="4">
    <source>
        <dbReference type="SAM" id="MobiDB-lite"/>
    </source>
</evidence>
<sequence length="952" mass="105132">METESAECNGSVKLGISPSDDLITHKRRREDGSSADATKVLKYVALRVYAIRHWKEDLVIVTDEDRHYCLPSMEEQDWSEEAMQPVGDCRAVFGCCFVKYATSDEAAVFGCCFVRYADGDRNHPSAADDKLFVASLNKHATPKEIEDTFSPYGRVEDVYIMRDALNQNRGCGFVKFSNREMAVATLNALNGTFVMRGCDQSLVVRFADAKRPRTADKRNGPAFGGPGLSPRSDAALSNPYGSGDTLQVKGDPIATTSDPGIYGPAAVSNTEPVSSLSVAPSQQGFNPSMTAAASFEDSVLVLETPGRNRDIGWNHCVRVGEGKWSCLKCNWCGSSIRSITKIKYHLAGEWGIYKCPKVPAKVRKSIMNHLAEMRMRNKNNRLAQNRRFDEAQMSNPCKDDIVYVVSTKGDKEIQVESAGIFNLKADKQFENTKAATKSSKSADQHSGTASLLSKTDMIKLEIIDPAETVSFADSHPEIHDRICRRWKSAIECQLKLSYVTPGQGIWNTLHAALSFDNSQLSHKLMMNDVIMDNEQLKDIQLGDSGLKLRSQKLNSLSANEQIVLESTASYHEDTNTRKCEKAFLEILISAKFALLCDFLLGIFDENITKSFLDFSLIDSKLKTGDYEQSAELFNQDVELIWNKVQKIGEKMATLASILSSFHKQEIGQVGVIQKNSIVPHATKQFLVGPDCSSKPNHKEASNPNCASICNKHGTEAIQKNSPDCSSKPNHMEASNTNCGSICNKCGIREIPNPSWHCAACSSTDKNSDPVCTDNKKKIDEVFVTEEDLNENGSRTNSGKTLVSSIAEGRAEFSHLSEQLNNISQQLNFMSAIQAELVVAKAGREAAEMQAAEERGKSELLASELECAKVELINYKAGEEGRWANQKKTFLKSPEFFDLLGARSASVFEYGYRCAMKQFREADYPPDGTSTSFLDPQTTLASITDISRAQTLF</sequence>
<organism evidence="6 7">
    <name type="scientific">Zingiber officinale</name>
    <name type="common">Ginger</name>
    <name type="synonym">Amomum zingiber</name>
    <dbReference type="NCBI Taxonomy" id="94328"/>
    <lineage>
        <taxon>Eukaryota</taxon>
        <taxon>Viridiplantae</taxon>
        <taxon>Streptophyta</taxon>
        <taxon>Embryophyta</taxon>
        <taxon>Tracheophyta</taxon>
        <taxon>Spermatophyta</taxon>
        <taxon>Magnoliopsida</taxon>
        <taxon>Liliopsida</taxon>
        <taxon>Zingiberales</taxon>
        <taxon>Zingiberaceae</taxon>
        <taxon>Zingiber</taxon>
    </lineage>
</organism>
<dbReference type="SUPFAM" id="SSF54928">
    <property type="entry name" value="RNA-binding domain, RBD"/>
    <property type="match status" value="1"/>
</dbReference>
<dbReference type="Pfam" id="PF00076">
    <property type="entry name" value="RRM_1"/>
    <property type="match status" value="1"/>
</dbReference>
<evidence type="ECO:0000256" key="2">
    <source>
        <dbReference type="ARBA" id="ARBA00022884"/>
    </source>
</evidence>